<dbReference type="PANTHER" id="PTHR43194">
    <property type="entry name" value="HYDROLASE ALPHA/BETA FOLD FAMILY"/>
    <property type="match status" value="1"/>
</dbReference>
<reference evidence="3 4" key="1">
    <citation type="submission" date="2020-08" db="EMBL/GenBank/DDBJ databases">
        <title>Genomic Encyclopedia of Type Strains, Phase IV (KMG-IV): sequencing the most valuable type-strain genomes for metagenomic binning, comparative biology and taxonomic classification.</title>
        <authorList>
            <person name="Goeker M."/>
        </authorList>
    </citation>
    <scope>NUCLEOTIDE SEQUENCE [LARGE SCALE GENOMIC DNA]</scope>
    <source>
        <strain evidence="3 4">DSM 4737</strain>
    </source>
</reference>
<dbReference type="EMBL" id="JACHOR010000001">
    <property type="protein sequence ID" value="MBB5745252.1"/>
    <property type="molecule type" value="Genomic_DNA"/>
</dbReference>
<feature type="chain" id="PRO_5031127700" evidence="1">
    <location>
        <begin position="22"/>
        <end position="293"/>
    </location>
</feature>
<protein>
    <submittedName>
        <fullName evidence="3">Pimeloyl-ACP methyl ester carboxylesterase</fullName>
    </submittedName>
</protein>
<keyword evidence="1" id="KW-0732">Signal</keyword>
<evidence type="ECO:0000313" key="4">
    <source>
        <dbReference type="Proteomes" id="UP000545037"/>
    </source>
</evidence>
<dbReference type="InterPro" id="IPR000073">
    <property type="entry name" value="AB_hydrolase_1"/>
</dbReference>
<dbReference type="SUPFAM" id="SSF53474">
    <property type="entry name" value="alpha/beta-Hydrolases"/>
    <property type="match status" value="1"/>
</dbReference>
<sequence length="293" mass="31401">MMLRFFVVLAAVFAFAPLAQAQTPTAFRSDRIVVETRGRGPDVILIPGLASTPEIWKRTADRLDDRHTVHLVSIRGFGDVPVAANAQGEIAGPAATELRRYITARRLSAPAVIGHSMGGLIALRLAADAGSQVGRVMVVDASPFFPALVSPGATVGDVEPIARIAYQAILFLGDEALRSQGTMLGQSLGGAADSVFGSLGWQGGDRGTLAQGLYEVMTTDLRWRLPEITAPVTVVYGWSEDAASPRARIDQLFRSSFASLREPARFEPIAGAEHMVMIDQPTRFEAAVTRFLS</sequence>
<dbReference type="InterPro" id="IPR050228">
    <property type="entry name" value="Carboxylesterase_BioH"/>
</dbReference>
<dbReference type="InterPro" id="IPR029058">
    <property type="entry name" value="AB_hydrolase_fold"/>
</dbReference>
<dbReference type="Proteomes" id="UP000545037">
    <property type="component" value="Unassembled WGS sequence"/>
</dbReference>
<feature type="domain" description="AB hydrolase-1" evidence="2">
    <location>
        <begin position="43"/>
        <end position="286"/>
    </location>
</feature>
<proteinExistence type="predicted"/>
<evidence type="ECO:0000259" key="2">
    <source>
        <dbReference type="Pfam" id="PF12697"/>
    </source>
</evidence>
<name>A0A7W9CGJ1_9CAUL</name>
<evidence type="ECO:0000256" key="1">
    <source>
        <dbReference type="SAM" id="SignalP"/>
    </source>
</evidence>
<accession>A0A7W9CGJ1</accession>
<organism evidence="3 4">
    <name type="scientific">Brevundimonas variabilis</name>
    <dbReference type="NCBI Taxonomy" id="74312"/>
    <lineage>
        <taxon>Bacteria</taxon>
        <taxon>Pseudomonadati</taxon>
        <taxon>Pseudomonadota</taxon>
        <taxon>Alphaproteobacteria</taxon>
        <taxon>Caulobacterales</taxon>
        <taxon>Caulobacteraceae</taxon>
        <taxon>Brevundimonas</taxon>
    </lineage>
</organism>
<dbReference type="AlphaFoldDB" id="A0A7W9CGJ1"/>
<dbReference type="RefSeq" id="WP_246347653.1">
    <property type="nucleotide sequence ID" value="NZ_JACHOR010000001.1"/>
</dbReference>
<dbReference type="Pfam" id="PF12697">
    <property type="entry name" value="Abhydrolase_6"/>
    <property type="match status" value="1"/>
</dbReference>
<gene>
    <name evidence="3" type="ORF">GGR13_000824</name>
</gene>
<feature type="signal peptide" evidence="1">
    <location>
        <begin position="1"/>
        <end position="21"/>
    </location>
</feature>
<keyword evidence="4" id="KW-1185">Reference proteome</keyword>
<dbReference type="PANTHER" id="PTHR43194:SF5">
    <property type="entry name" value="PIMELOYL-[ACYL-CARRIER PROTEIN] METHYL ESTER ESTERASE"/>
    <property type="match status" value="1"/>
</dbReference>
<dbReference type="Gene3D" id="3.40.50.1820">
    <property type="entry name" value="alpha/beta hydrolase"/>
    <property type="match status" value="1"/>
</dbReference>
<comment type="caution">
    <text evidence="3">The sequence shown here is derived from an EMBL/GenBank/DDBJ whole genome shotgun (WGS) entry which is preliminary data.</text>
</comment>
<evidence type="ECO:0000313" key="3">
    <source>
        <dbReference type="EMBL" id="MBB5745252.1"/>
    </source>
</evidence>